<gene>
    <name evidence="1" type="ORF">GCM10022409_30110</name>
</gene>
<protein>
    <recommendedName>
        <fullName evidence="3">DUF4142 domain-containing protein</fullName>
    </recommendedName>
</protein>
<proteinExistence type="predicted"/>
<evidence type="ECO:0008006" key="3">
    <source>
        <dbReference type="Google" id="ProtNLM"/>
    </source>
</evidence>
<name>A0ABP7UF57_9BACT</name>
<evidence type="ECO:0000313" key="2">
    <source>
        <dbReference type="Proteomes" id="UP001501469"/>
    </source>
</evidence>
<accession>A0ABP7UF57</accession>
<sequence length="216" mass="23162">MGVLAPWLTANLPAIAKSKMAAQEAADVLAGLPAVQAKAGLTATETKKVTERRTQQREAFETHILAMLGPLQMVATALNDMDFLGLVTIGRTTFKELRPELQAGVGQQVLAKAKANAKKLEDYAIDADFLAEAQTLADTFQQGLPDTQSLLDARQNANATYDEVHEAQMTQIYALDKAMSVFEAVNPELFKGYKSARALIDSAGGKAKKGKGEKPA</sequence>
<dbReference type="Proteomes" id="UP001501469">
    <property type="component" value="Unassembled WGS sequence"/>
</dbReference>
<comment type="caution">
    <text evidence="1">The sequence shown here is derived from an EMBL/GenBank/DDBJ whole genome shotgun (WGS) entry which is preliminary data.</text>
</comment>
<organism evidence="1 2">
    <name type="scientific">Hymenobacter glaciei</name>
    <dbReference type="NCBI Taxonomy" id="877209"/>
    <lineage>
        <taxon>Bacteria</taxon>
        <taxon>Pseudomonadati</taxon>
        <taxon>Bacteroidota</taxon>
        <taxon>Cytophagia</taxon>
        <taxon>Cytophagales</taxon>
        <taxon>Hymenobacteraceae</taxon>
        <taxon>Hymenobacter</taxon>
    </lineage>
</organism>
<evidence type="ECO:0000313" key="1">
    <source>
        <dbReference type="EMBL" id="GAA4042077.1"/>
    </source>
</evidence>
<dbReference type="EMBL" id="BAABDK010000023">
    <property type="protein sequence ID" value="GAA4042077.1"/>
    <property type="molecule type" value="Genomic_DNA"/>
</dbReference>
<keyword evidence="2" id="KW-1185">Reference proteome</keyword>
<reference evidence="2" key="1">
    <citation type="journal article" date="2019" name="Int. J. Syst. Evol. Microbiol.">
        <title>The Global Catalogue of Microorganisms (GCM) 10K type strain sequencing project: providing services to taxonomists for standard genome sequencing and annotation.</title>
        <authorList>
            <consortium name="The Broad Institute Genomics Platform"/>
            <consortium name="The Broad Institute Genome Sequencing Center for Infectious Disease"/>
            <person name="Wu L."/>
            <person name="Ma J."/>
        </authorList>
    </citation>
    <scope>NUCLEOTIDE SEQUENCE [LARGE SCALE GENOMIC DNA]</scope>
    <source>
        <strain evidence="2">JCM 17225</strain>
    </source>
</reference>